<comment type="caution">
    <text evidence="2">The sequence shown here is derived from an EMBL/GenBank/DDBJ whole genome shotgun (WGS) entry which is preliminary data.</text>
</comment>
<gene>
    <name evidence="2" type="ORF">Vafri_19372</name>
</gene>
<evidence type="ECO:0000313" key="3">
    <source>
        <dbReference type="Proteomes" id="UP000747399"/>
    </source>
</evidence>
<dbReference type="EMBL" id="BNCO01000077">
    <property type="protein sequence ID" value="GIL65695.1"/>
    <property type="molecule type" value="Genomic_DNA"/>
</dbReference>
<keyword evidence="3" id="KW-1185">Reference proteome</keyword>
<evidence type="ECO:0000313" key="2">
    <source>
        <dbReference type="EMBL" id="GIL65695.1"/>
    </source>
</evidence>
<accession>A0A8J4FCU0</accession>
<name>A0A8J4FCU0_9CHLO</name>
<dbReference type="AlphaFoldDB" id="A0A8J4FCU0"/>
<evidence type="ECO:0000256" key="1">
    <source>
        <dbReference type="SAM" id="MobiDB-lite"/>
    </source>
</evidence>
<dbReference type="Proteomes" id="UP000747399">
    <property type="component" value="Unassembled WGS sequence"/>
</dbReference>
<proteinExistence type="predicted"/>
<feature type="compositionally biased region" description="Pro residues" evidence="1">
    <location>
        <begin position="76"/>
        <end position="86"/>
    </location>
</feature>
<organism evidence="2 3">
    <name type="scientific">Volvox africanus</name>
    <dbReference type="NCBI Taxonomy" id="51714"/>
    <lineage>
        <taxon>Eukaryota</taxon>
        <taxon>Viridiplantae</taxon>
        <taxon>Chlorophyta</taxon>
        <taxon>core chlorophytes</taxon>
        <taxon>Chlorophyceae</taxon>
        <taxon>CS clade</taxon>
        <taxon>Chlamydomonadales</taxon>
        <taxon>Volvocaceae</taxon>
        <taxon>Volvox</taxon>
    </lineage>
</organism>
<protein>
    <submittedName>
        <fullName evidence="2">Uncharacterized protein</fullName>
    </submittedName>
</protein>
<feature type="region of interest" description="Disordered" evidence="1">
    <location>
        <begin position="67"/>
        <end position="102"/>
    </location>
</feature>
<reference evidence="2" key="1">
    <citation type="journal article" date="2021" name="Proc. Natl. Acad. Sci. U.S.A.">
        <title>Three genomes in the algal genus Volvox reveal the fate of a haploid sex-determining region after a transition to homothallism.</title>
        <authorList>
            <person name="Yamamoto K."/>
            <person name="Hamaji T."/>
            <person name="Kawai-Toyooka H."/>
            <person name="Matsuzaki R."/>
            <person name="Takahashi F."/>
            <person name="Nishimura Y."/>
            <person name="Kawachi M."/>
            <person name="Noguchi H."/>
            <person name="Minakuchi Y."/>
            <person name="Umen J.G."/>
            <person name="Toyoda A."/>
            <person name="Nozaki H."/>
        </authorList>
    </citation>
    <scope>NUCLEOTIDE SEQUENCE</scope>
    <source>
        <strain evidence="2">NIES-3780</strain>
    </source>
</reference>
<sequence length="128" mass="14190">MPQTQTVLSVRNRKRRRVLVRLCGMDGGNSVSVLPYEWPPSPSGAFRGLQMRYPSASPYISAQVAPFRRTSSPGSGFPPPLKPLPPSGLEHRNPHPIHCPTTPFFPQVPPPHGLTLIVPHYHRPGHRP</sequence>